<keyword evidence="8" id="KW-0762">Sugar transport</keyword>
<evidence type="ECO:0000256" key="6">
    <source>
        <dbReference type="ARBA" id="ARBA00023136"/>
    </source>
</evidence>
<evidence type="ECO:0000313" key="9">
    <source>
        <dbReference type="Proteomes" id="UP000226191"/>
    </source>
</evidence>
<reference evidence="8 9" key="1">
    <citation type="submission" date="2017-02" db="EMBL/GenBank/DDBJ databases">
        <title>Prevalence of linear plasmids in Cutibacterium acnes isolates obtained from cancerous prostatic tissue.</title>
        <authorList>
            <person name="Davidsson S."/>
            <person name="Bruggemann H."/>
        </authorList>
    </citation>
    <scope>NUCLEOTIDE SEQUENCE [LARGE SCALE GENOMIC DNA]</scope>
    <source>
        <strain evidence="8 9">11-78</strain>
    </source>
</reference>
<organism evidence="8 9">
    <name type="scientific">Cutibacterium acnes</name>
    <name type="common">Propionibacterium acnes</name>
    <dbReference type="NCBI Taxonomy" id="1747"/>
    <lineage>
        <taxon>Bacteria</taxon>
        <taxon>Bacillati</taxon>
        <taxon>Actinomycetota</taxon>
        <taxon>Actinomycetes</taxon>
        <taxon>Propionibacteriales</taxon>
        <taxon>Propionibacteriaceae</taxon>
        <taxon>Cutibacterium</taxon>
    </lineage>
</organism>
<keyword evidence="5 7" id="KW-1133">Transmembrane helix</keyword>
<evidence type="ECO:0000256" key="7">
    <source>
        <dbReference type="RuleBase" id="RU363032"/>
    </source>
</evidence>
<keyword evidence="4 7" id="KW-0812">Transmembrane</keyword>
<proteinExistence type="inferred from homology"/>
<accession>A0A8B2VKI4</accession>
<gene>
    <name evidence="8" type="ORF">B1B09_00290</name>
</gene>
<evidence type="ECO:0000313" key="8">
    <source>
        <dbReference type="EMBL" id="PGF36139.1"/>
    </source>
</evidence>
<dbReference type="InterPro" id="IPR051393">
    <property type="entry name" value="ABC_transporter_permease"/>
</dbReference>
<feature type="transmembrane region" description="Helical" evidence="7">
    <location>
        <begin position="6"/>
        <end position="25"/>
    </location>
</feature>
<evidence type="ECO:0000256" key="2">
    <source>
        <dbReference type="ARBA" id="ARBA00022448"/>
    </source>
</evidence>
<dbReference type="SUPFAM" id="SSF161098">
    <property type="entry name" value="MetI-like"/>
    <property type="match status" value="1"/>
</dbReference>
<keyword evidence="6 7" id="KW-0472">Membrane</keyword>
<evidence type="ECO:0000256" key="1">
    <source>
        <dbReference type="ARBA" id="ARBA00004651"/>
    </source>
</evidence>
<protein>
    <submittedName>
        <fullName evidence="8">Sugar transporter</fullName>
    </submittedName>
</protein>
<dbReference type="GO" id="GO:0005886">
    <property type="term" value="C:plasma membrane"/>
    <property type="evidence" value="ECO:0007669"/>
    <property type="project" value="UniProtKB-SubCell"/>
</dbReference>
<dbReference type="EMBL" id="MVCE01000001">
    <property type="protein sequence ID" value="PGF36139.1"/>
    <property type="molecule type" value="Genomic_DNA"/>
</dbReference>
<dbReference type="Pfam" id="PF00528">
    <property type="entry name" value="BPD_transp_1"/>
    <property type="match status" value="1"/>
</dbReference>
<dbReference type="Proteomes" id="UP000226191">
    <property type="component" value="Unassembled WGS sequence"/>
</dbReference>
<evidence type="ECO:0000256" key="4">
    <source>
        <dbReference type="ARBA" id="ARBA00022692"/>
    </source>
</evidence>
<dbReference type="InterPro" id="IPR000515">
    <property type="entry name" value="MetI-like"/>
</dbReference>
<keyword evidence="2 7" id="KW-0813">Transport</keyword>
<feature type="transmembrane region" description="Helical" evidence="7">
    <location>
        <begin position="143"/>
        <end position="161"/>
    </location>
</feature>
<comment type="caution">
    <text evidence="8">The sequence shown here is derived from an EMBL/GenBank/DDBJ whole genome shotgun (WGS) entry which is preliminary data.</text>
</comment>
<dbReference type="Gene3D" id="1.10.3720.10">
    <property type="entry name" value="MetI-like"/>
    <property type="match status" value="1"/>
</dbReference>
<sequence length="174" mass="19324">MNSIVYAIIVVPLMTMLPLILGVFVKEHVPGIGIFRTLFYLSAISSLVVIALAWSAILKDNGLVNNFLVGSGVINSPVPFLTGRWWLIISSCLITLWSGVPYYMLMYLTALANIDKLLYEAAVIDGAGAVKSFFTVTVPGMKIMMALVSILSMIGCRRLPLRHDRWFHHYRSGF</sequence>
<comment type="similarity">
    <text evidence="7">Belongs to the binding-protein-dependent transport system permease family.</text>
</comment>
<dbReference type="PANTHER" id="PTHR30193">
    <property type="entry name" value="ABC TRANSPORTER PERMEASE PROTEIN"/>
    <property type="match status" value="1"/>
</dbReference>
<evidence type="ECO:0000256" key="5">
    <source>
        <dbReference type="ARBA" id="ARBA00022989"/>
    </source>
</evidence>
<dbReference type="OrthoDB" id="9804439at2"/>
<dbReference type="PANTHER" id="PTHR30193:SF44">
    <property type="entry name" value="LACTOSE TRANSPORT SYSTEM PERMEASE PROTEIN LACF"/>
    <property type="match status" value="1"/>
</dbReference>
<evidence type="ECO:0000256" key="3">
    <source>
        <dbReference type="ARBA" id="ARBA00022475"/>
    </source>
</evidence>
<keyword evidence="3" id="KW-1003">Cell membrane</keyword>
<dbReference type="PROSITE" id="PS50928">
    <property type="entry name" value="ABC_TM1"/>
    <property type="match status" value="1"/>
</dbReference>
<name>A0A8B2VKI4_CUTAC</name>
<dbReference type="AlphaFoldDB" id="A0A8B2VKI4"/>
<dbReference type="GO" id="GO:0055085">
    <property type="term" value="P:transmembrane transport"/>
    <property type="evidence" value="ECO:0007669"/>
    <property type="project" value="InterPro"/>
</dbReference>
<dbReference type="InterPro" id="IPR035906">
    <property type="entry name" value="MetI-like_sf"/>
</dbReference>
<feature type="transmembrane region" description="Helical" evidence="7">
    <location>
        <begin position="37"/>
        <end position="57"/>
    </location>
</feature>
<comment type="subcellular location">
    <subcellularLocation>
        <location evidence="1 7">Cell membrane</location>
        <topology evidence="1 7">Multi-pass membrane protein</topology>
    </subcellularLocation>
</comment>